<comment type="caution">
    <text evidence="1">The sequence shown here is derived from an EMBL/GenBank/DDBJ whole genome shotgun (WGS) entry which is preliminary data.</text>
</comment>
<organism evidence="1 2">
    <name type="scientific">Xenorhabdus cabanillasii JM26</name>
    <dbReference type="NCBI Taxonomy" id="1427517"/>
    <lineage>
        <taxon>Bacteria</taxon>
        <taxon>Pseudomonadati</taxon>
        <taxon>Pseudomonadota</taxon>
        <taxon>Gammaproteobacteria</taxon>
        <taxon>Enterobacterales</taxon>
        <taxon>Morganellaceae</taxon>
        <taxon>Xenorhabdus</taxon>
    </lineage>
</organism>
<gene>
    <name evidence="1" type="ORF">XCR1_1170020</name>
</gene>
<evidence type="ECO:0008006" key="3">
    <source>
        <dbReference type="Google" id="ProtNLM"/>
    </source>
</evidence>
<dbReference type="AlphaFoldDB" id="W1INY9"/>
<dbReference type="Proteomes" id="UP000019197">
    <property type="component" value="Unassembled WGS sequence"/>
</dbReference>
<evidence type="ECO:0000313" key="1">
    <source>
        <dbReference type="EMBL" id="CDL79543.1"/>
    </source>
</evidence>
<dbReference type="EMBL" id="CBXE010000021">
    <property type="protein sequence ID" value="CDL79543.1"/>
    <property type="molecule type" value="Genomic_DNA"/>
</dbReference>
<name>W1INY9_9GAMM</name>
<reference evidence="1 2" key="1">
    <citation type="submission" date="2013-11" db="EMBL/GenBank/DDBJ databases">
        <title>Draft genome sequence and annotation of the entomopathogenic bacterium, Xenorhabdus cabanillasi strain JM26.</title>
        <authorList>
            <person name="Gualtieri M."/>
            <person name="Ogier J.C."/>
            <person name="Pages S."/>
            <person name="Givaudan A."/>
            <person name="Gaudriault S."/>
        </authorList>
    </citation>
    <scope>NUCLEOTIDE SEQUENCE [LARGE SCALE GENOMIC DNA]</scope>
    <source>
        <strain evidence="1 2">JM26</strain>
    </source>
</reference>
<sequence length="97" mass="11460">MSENVRSDRKIISIHQPILQLYKSARTCEIRFMLFLADYDPICVYSDRLLLVMRYLLTQLGKPCMLNYSQRQIHKQVRPRKITSNMAKKAQKPLSTD</sequence>
<proteinExistence type="predicted"/>
<evidence type="ECO:0000313" key="2">
    <source>
        <dbReference type="Proteomes" id="UP000019197"/>
    </source>
</evidence>
<accession>W1INY9</accession>
<protein>
    <recommendedName>
        <fullName evidence="3">Transposase</fullName>
    </recommendedName>
</protein>